<reference evidence="17" key="1">
    <citation type="submission" date="2021-04" db="EMBL/GenBank/DDBJ databases">
        <title>Genome based classification of Actinospica acidithermotolerans sp. nov., an actinobacterium isolated from an Indonesian hot spring.</title>
        <authorList>
            <person name="Kusuma A.B."/>
            <person name="Putra K.E."/>
            <person name="Nafisah S."/>
            <person name="Loh J."/>
            <person name="Nouioui I."/>
            <person name="Goodfellow M."/>
        </authorList>
    </citation>
    <scope>NUCLEOTIDE SEQUENCE</scope>
    <source>
        <strain evidence="17">DSM 45618</strain>
    </source>
</reference>
<dbReference type="Gene3D" id="3.30.565.10">
    <property type="entry name" value="Histidine kinase-like ATPase, C-terminal domain"/>
    <property type="match status" value="1"/>
</dbReference>
<name>A0A8J7WQK6_9ACTN</name>
<evidence type="ECO:0000256" key="8">
    <source>
        <dbReference type="ARBA" id="ARBA00022679"/>
    </source>
</evidence>
<evidence type="ECO:0000256" key="10">
    <source>
        <dbReference type="ARBA" id="ARBA00022777"/>
    </source>
</evidence>
<dbReference type="Pfam" id="PF02518">
    <property type="entry name" value="HATPase_c"/>
    <property type="match status" value="1"/>
</dbReference>
<dbReference type="GO" id="GO:0005737">
    <property type="term" value="C:cytoplasm"/>
    <property type="evidence" value="ECO:0007669"/>
    <property type="project" value="UniProtKB-SubCell"/>
</dbReference>
<accession>A0A8J7WQK6</accession>
<dbReference type="GO" id="GO:0051539">
    <property type="term" value="F:4 iron, 4 sulfur cluster binding"/>
    <property type="evidence" value="ECO:0007669"/>
    <property type="project" value="UniProtKB-KW"/>
</dbReference>
<evidence type="ECO:0000256" key="6">
    <source>
        <dbReference type="ARBA" id="ARBA00022485"/>
    </source>
</evidence>
<dbReference type="InterPro" id="IPR050482">
    <property type="entry name" value="Sensor_HK_TwoCompSys"/>
</dbReference>
<evidence type="ECO:0000256" key="12">
    <source>
        <dbReference type="ARBA" id="ARBA00023012"/>
    </source>
</evidence>
<feature type="domain" description="Histidine kinase" evidence="16">
    <location>
        <begin position="273"/>
        <end position="359"/>
    </location>
</feature>
<keyword evidence="18" id="KW-1185">Reference proteome</keyword>
<evidence type="ECO:0000313" key="18">
    <source>
        <dbReference type="Proteomes" id="UP000677913"/>
    </source>
</evidence>
<evidence type="ECO:0000256" key="2">
    <source>
        <dbReference type="ARBA" id="ARBA00001966"/>
    </source>
</evidence>
<dbReference type="InterPro" id="IPR004358">
    <property type="entry name" value="Sig_transdc_His_kin-like_C"/>
</dbReference>
<comment type="caution">
    <text evidence="17">The sequence shown here is derived from an EMBL/GenBank/DDBJ whole genome shotgun (WGS) entry which is preliminary data.</text>
</comment>
<gene>
    <name evidence="17" type="ORF">KGA66_11565</name>
</gene>
<keyword evidence="7" id="KW-0963">Cytoplasm</keyword>
<dbReference type="InterPro" id="IPR011712">
    <property type="entry name" value="Sig_transdc_His_kin_sub3_dim/P"/>
</dbReference>
<comment type="subcellular location">
    <subcellularLocation>
        <location evidence="3">Cytoplasm</location>
    </subcellularLocation>
</comment>
<dbReference type="GO" id="GO:0046983">
    <property type="term" value="F:protein dimerization activity"/>
    <property type="evidence" value="ECO:0007669"/>
    <property type="project" value="InterPro"/>
</dbReference>
<dbReference type="GO" id="GO:0016020">
    <property type="term" value="C:membrane"/>
    <property type="evidence" value="ECO:0007669"/>
    <property type="project" value="InterPro"/>
</dbReference>
<protein>
    <recommendedName>
        <fullName evidence="5">Oxygen sensor histidine kinase NreB</fullName>
        <ecNumber evidence="4">2.7.13.3</ecNumber>
    </recommendedName>
    <alternativeName>
        <fullName evidence="15">Nitrogen regulation protein B</fullName>
    </alternativeName>
</protein>
<comment type="catalytic activity">
    <reaction evidence="1">
        <text>ATP + protein L-histidine = ADP + protein N-phospho-L-histidine.</text>
        <dbReference type="EC" id="2.7.13.3"/>
    </reaction>
</comment>
<evidence type="ECO:0000256" key="5">
    <source>
        <dbReference type="ARBA" id="ARBA00017322"/>
    </source>
</evidence>
<dbReference type="PRINTS" id="PR00344">
    <property type="entry name" value="BCTRLSENSOR"/>
</dbReference>
<keyword evidence="6" id="KW-0004">4Fe-4S</keyword>
<dbReference type="GO" id="GO:0000155">
    <property type="term" value="F:phosphorelay sensor kinase activity"/>
    <property type="evidence" value="ECO:0007669"/>
    <property type="project" value="InterPro"/>
</dbReference>
<evidence type="ECO:0000256" key="11">
    <source>
        <dbReference type="ARBA" id="ARBA00023004"/>
    </source>
</evidence>
<keyword evidence="12" id="KW-0902">Two-component regulatory system</keyword>
<organism evidence="17 18">
    <name type="scientific">Actinocrinis puniceicyclus</name>
    <dbReference type="NCBI Taxonomy" id="977794"/>
    <lineage>
        <taxon>Bacteria</taxon>
        <taxon>Bacillati</taxon>
        <taxon>Actinomycetota</taxon>
        <taxon>Actinomycetes</taxon>
        <taxon>Catenulisporales</taxon>
        <taxon>Actinospicaceae</taxon>
        <taxon>Actinocrinis</taxon>
    </lineage>
</organism>
<evidence type="ECO:0000256" key="3">
    <source>
        <dbReference type="ARBA" id="ARBA00004496"/>
    </source>
</evidence>
<dbReference type="SMART" id="SM00387">
    <property type="entry name" value="HATPase_c"/>
    <property type="match status" value="1"/>
</dbReference>
<comment type="cofactor">
    <cofactor evidence="2">
        <name>[4Fe-4S] cluster</name>
        <dbReference type="ChEBI" id="CHEBI:49883"/>
    </cofactor>
</comment>
<evidence type="ECO:0000256" key="14">
    <source>
        <dbReference type="ARBA" id="ARBA00024827"/>
    </source>
</evidence>
<keyword evidence="13" id="KW-0411">Iron-sulfur</keyword>
<dbReference type="RefSeq" id="WP_211467623.1">
    <property type="nucleotide sequence ID" value="NZ_JAGSXH010000032.1"/>
</dbReference>
<dbReference type="CDD" id="cd16917">
    <property type="entry name" value="HATPase_UhpB-NarQ-NarX-like"/>
    <property type="match status" value="1"/>
</dbReference>
<keyword evidence="9" id="KW-0479">Metal-binding</keyword>
<evidence type="ECO:0000256" key="13">
    <source>
        <dbReference type="ARBA" id="ARBA00023014"/>
    </source>
</evidence>
<evidence type="ECO:0000313" key="17">
    <source>
        <dbReference type="EMBL" id="MBS2963690.1"/>
    </source>
</evidence>
<dbReference type="AlphaFoldDB" id="A0A8J7WQK6"/>
<evidence type="ECO:0000256" key="9">
    <source>
        <dbReference type="ARBA" id="ARBA00022723"/>
    </source>
</evidence>
<keyword evidence="8" id="KW-0808">Transferase</keyword>
<evidence type="ECO:0000256" key="15">
    <source>
        <dbReference type="ARBA" id="ARBA00030800"/>
    </source>
</evidence>
<dbReference type="Gene3D" id="1.20.5.1930">
    <property type="match status" value="1"/>
</dbReference>
<dbReference type="Proteomes" id="UP000677913">
    <property type="component" value="Unassembled WGS sequence"/>
</dbReference>
<dbReference type="EMBL" id="JAGSXH010000032">
    <property type="protein sequence ID" value="MBS2963690.1"/>
    <property type="molecule type" value="Genomic_DNA"/>
</dbReference>
<dbReference type="InterPro" id="IPR003594">
    <property type="entry name" value="HATPase_dom"/>
</dbReference>
<dbReference type="PROSITE" id="PS50109">
    <property type="entry name" value="HIS_KIN"/>
    <property type="match status" value="1"/>
</dbReference>
<evidence type="ECO:0000256" key="4">
    <source>
        <dbReference type="ARBA" id="ARBA00012438"/>
    </source>
</evidence>
<dbReference type="EC" id="2.7.13.3" evidence="4"/>
<dbReference type="InterPro" id="IPR036890">
    <property type="entry name" value="HATPase_C_sf"/>
</dbReference>
<keyword evidence="10" id="KW-0418">Kinase</keyword>
<comment type="function">
    <text evidence="14">Member of the two-component regulatory system NreB/NreC involved in the control of dissimilatory nitrate/nitrite reduction in response to oxygen. NreB functions as a direct oxygen sensor histidine kinase which is autophosphorylated, in the absence of oxygen, probably at the conserved histidine residue, and transfers its phosphate group probably to a conserved aspartate residue of NreC. NreB/NreC activates the expression of the nitrate (narGHJI) and nitrite (nir) reductase operons, as well as the putative nitrate transporter gene narT.</text>
</comment>
<evidence type="ECO:0000256" key="7">
    <source>
        <dbReference type="ARBA" id="ARBA00022490"/>
    </source>
</evidence>
<evidence type="ECO:0000256" key="1">
    <source>
        <dbReference type="ARBA" id="ARBA00000085"/>
    </source>
</evidence>
<keyword evidence="11" id="KW-0408">Iron</keyword>
<evidence type="ECO:0000259" key="16">
    <source>
        <dbReference type="PROSITE" id="PS50109"/>
    </source>
</evidence>
<proteinExistence type="predicted"/>
<dbReference type="PANTHER" id="PTHR24421">
    <property type="entry name" value="NITRATE/NITRITE SENSOR PROTEIN NARX-RELATED"/>
    <property type="match status" value="1"/>
</dbReference>
<dbReference type="SUPFAM" id="SSF55874">
    <property type="entry name" value="ATPase domain of HSP90 chaperone/DNA topoisomerase II/histidine kinase"/>
    <property type="match status" value="1"/>
</dbReference>
<dbReference type="GO" id="GO:0046872">
    <property type="term" value="F:metal ion binding"/>
    <property type="evidence" value="ECO:0007669"/>
    <property type="project" value="UniProtKB-KW"/>
</dbReference>
<dbReference type="Pfam" id="PF07730">
    <property type="entry name" value="HisKA_3"/>
    <property type="match status" value="1"/>
</dbReference>
<sequence>MEPKGELADAEWLATLIRADRDSILGQYGRQLRSLDNAIAHDDNALVQALANAGQILDDVCASLRSGRVLVGEGYQMIAWDIGFSRAAEGVHPSESLQASSVFFCTVLDNVGRRLADRPDALGLLVQSAMALERSITLRVRTAIAGYTGYLLNQVHDAQVNERRRIARDLHDRIGHCISVTHQQLELFSLYVETDAGKASQKVEAAQRAVLESMQNLRAFTSDLYGFNPLKSLDTALKYYIDSAAGDDVHVQLRVNGNEGWAAPEVMDEAFLVLREAARNALRHAHPSTLVINVDITPQELRAFVEDDGDGFDVHNQARGDGLGIRSMRERARLLGGTLHLRSRVGQGTHVDLAIPLDGRGDDYAD</sequence>
<dbReference type="InterPro" id="IPR005467">
    <property type="entry name" value="His_kinase_dom"/>
</dbReference>